<evidence type="ECO:0000313" key="2">
    <source>
        <dbReference type="EMBL" id="CAA9458807.1"/>
    </source>
</evidence>
<gene>
    <name evidence="2" type="ORF">AVDCRST_MAG14-1969</name>
</gene>
<proteinExistence type="predicted"/>
<feature type="non-terminal residue" evidence="2">
    <location>
        <position position="75"/>
    </location>
</feature>
<organism evidence="2">
    <name type="scientific">uncultured Rubrobacteraceae bacterium</name>
    <dbReference type="NCBI Taxonomy" id="349277"/>
    <lineage>
        <taxon>Bacteria</taxon>
        <taxon>Bacillati</taxon>
        <taxon>Actinomycetota</taxon>
        <taxon>Rubrobacteria</taxon>
        <taxon>Rubrobacterales</taxon>
        <taxon>Rubrobacteraceae</taxon>
        <taxon>environmental samples</taxon>
    </lineage>
</organism>
<dbReference type="EMBL" id="CADCVG010000085">
    <property type="protein sequence ID" value="CAA9458807.1"/>
    <property type="molecule type" value="Genomic_DNA"/>
</dbReference>
<reference evidence="2" key="1">
    <citation type="submission" date="2020-02" db="EMBL/GenBank/DDBJ databases">
        <authorList>
            <person name="Meier V. D."/>
        </authorList>
    </citation>
    <scope>NUCLEOTIDE SEQUENCE</scope>
    <source>
        <strain evidence="2">AVDCRST_MAG14</strain>
    </source>
</reference>
<evidence type="ECO:0000256" key="1">
    <source>
        <dbReference type="SAM" id="MobiDB-lite"/>
    </source>
</evidence>
<sequence>GSSGAPCSLPLGLSGGYRPNESEPRAIRVGRSQGSGTCSDGSGGAKGERFPSRGEGPLRASLTGATSSRYFRRRL</sequence>
<accession>A0A6J4QYJ1</accession>
<dbReference type="AlphaFoldDB" id="A0A6J4QYJ1"/>
<feature type="non-terminal residue" evidence="2">
    <location>
        <position position="1"/>
    </location>
</feature>
<protein>
    <submittedName>
        <fullName evidence="2">Uncharacterized protein</fullName>
    </submittedName>
</protein>
<name>A0A6J4QYJ1_9ACTN</name>
<feature type="region of interest" description="Disordered" evidence="1">
    <location>
        <begin position="1"/>
        <end position="75"/>
    </location>
</feature>